<evidence type="ECO:0000256" key="6">
    <source>
        <dbReference type="ARBA" id="ARBA00026106"/>
    </source>
</evidence>
<dbReference type="InterPro" id="IPR015422">
    <property type="entry name" value="PyrdxlP-dep_Trfase_small"/>
</dbReference>
<dbReference type="GO" id="GO:0004021">
    <property type="term" value="F:L-alanine:2-oxoglutarate aminotransferase activity"/>
    <property type="evidence" value="ECO:0007669"/>
    <property type="project" value="UniProtKB-EC"/>
</dbReference>
<protein>
    <recommendedName>
        <fullName evidence="6">alanine transaminase</fullName>
        <ecNumber evidence="6">2.6.1.2</ecNumber>
    </recommendedName>
</protein>
<reference evidence="8" key="2">
    <citation type="submission" date="2021-04" db="EMBL/GenBank/DDBJ databases">
        <authorList>
            <person name="Gilroy R."/>
        </authorList>
    </citation>
    <scope>NUCLEOTIDE SEQUENCE</scope>
    <source>
        <strain evidence="8">CHK195-9823</strain>
    </source>
</reference>
<evidence type="ECO:0000256" key="4">
    <source>
        <dbReference type="ARBA" id="ARBA00022679"/>
    </source>
</evidence>
<dbReference type="Gene3D" id="3.40.640.10">
    <property type="entry name" value="Type I PLP-dependent aspartate aminotransferase-like (Major domain)"/>
    <property type="match status" value="1"/>
</dbReference>
<dbReference type="InterPro" id="IPR004839">
    <property type="entry name" value="Aminotransferase_I/II_large"/>
</dbReference>
<keyword evidence="4" id="KW-0808">Transferase</keyword>
<feature type="domain" description="Aminotransferase class I/classII large" evidence="7">
    <location>
        <begin position="34"/>
        <end position="393"/>
    </location>
</feature>
<reference evidence="8" key="1">
    <citation type="journal article" date="2021" name="PeerJ">
        <title>Extensive microbial diversity within the chicken gut microbiome revealed by metagenomics and culture.</title>
        <authorList>
            <person name="Gilroy R."/>
            <person name="Ravi A."/>
            <person name="Getino M."/>
            <person name="Pursley I."/>
            <person name="Horton D.L."/>
            <person name="Alikhan N.F."/>
            <person name="Baker D."/>
            <person name="Gharbi K."/>
            <person name="Hall N."/>
            <person name="Watson M."/>
            <person name="Adriaenssens E.M."/>
            <person name="Foster-Nyarko E."/>
            <person name="Jarju S."/>
            <person name="Secka A."/>
            <person name="Antonio M."/>
            <person name="Oren A."/>
            <person name="Chaudhuri R.R."/>
            <person name="La Ragione R."/>
            <person name="Hildebrand F."/>
            <person name="Pallen M.J."/>
        </authorList>
    </citation>
    <scope>NUCLEOTIDE SEQUENCE</scope>
    <source>
        <strain evidence="8">CHK195-9823</strain>
    </source>
</reference>
<evidence type="ECO:0000256" key="5">
    <source>
        <dbReference type="ARBA" id="ARBA00022898"/>
    </source>
</evidence>
<evidence type="ECO:0000256" key="3">
    <source>
        <dbReference type="ARBA" id="ARBA00022576"/>
    </source>
</evidence>
<dbReference type="SUPFAM" id="SSF53383">
    <property type="entry name" value="PLP-dependent transferases"/>
    <property type="match status" value="1"/>
</dbReference>
<dbReference type="PANTHER" id="PTHR43488">
    <property type="entry name" value="GLUTAMATE-PYRUVATE AMINOTRANSFERASE ALAA"/>
    <property type="match status" value="1"/>
</dbReference>
<evidence type="ECO:0000313" key="8">
    <source>
        <dbReference type="EMBL" id="HIV38566.1"/>
    </source>
</evidence>
<proteinExistence type="inferred from homology"/>
<comment type="caution">
    <text evidence="8">The sequence shown here is derived from an EMBL/GenBank/DDBJ whole genome shotgun (WGS) entry which is preliminary data.</text>
</comment>
<dbReference type="AlphaFoldDB" id="A0A9D1TG09"/>
<comment type="cofactor">
    <cofactor evidence="1">
        <name>pyridoxal 5'-phosphate</name>
        <dbReference type="ChEBI" id="CHEBI:597326"/>
    </cofactor>
</comment>
<evidence type="ECO:0000256" key="2">
    <source>
        <dbReference type="ARBA" id="ARBA00007441"/>
    </source>
</evidence>
<dbReference type="Gene3D" id="3.90.1150.10">
    <property type="entry name" value="Aspartate Aminotransferase, domain 1"/>
    <property type="match status" value="1"/>
</dbReference>
<keyword evidence="5" id="KW-0663">Pyridoxal phosphate</keyword>
<dbReference type="EMBL" id="DXIQ01000035">
    <property type="protein sequence ID" value="HIV38566.1"/>
    <property type="molecule type" value="Genomic_DNA"/>
</dbReference>
<gene>
    <name evidence="8" type="ORF">H9747_06130</name>
</gene>
<comment type="similarity">
    <text evidence="2">Belongs to the class-I pyridoxal-phosphate-dependent aminotransferase family.</text>
</comment>
<accession>A0A9D1TG09</accession>
<evidence type="ECO:0000256" key="1">
    <source>
        <dbReference type="ARBA" id="ARBA00001933"/>
    </source>
</evidence>
<dbReference type="EC" id="2.6.1.2" evidence="6"/>
<dbReference type="InterPro" id="IPR015421">
    <property type="entry name" value="PyrdxlP-dep_Trfase_major"/>
</dbReference>
<dbReference type="InterPro" id="IPR015424">
    <property type="entry name" value="PyrdxlP-dep_Trfase"/>
</dbReference>
<sequence length="404" mass="45519">MSTFRKSSKLDDVCYDVRGPVLDEANRMQESGIDVLKLNIGNPAPFGFNAPEEVILDMIYNLRESQGYSDSKGIFSARKAIMQYCQLKNIPDVTINDIYTGNGVSELISILTLALLNDGDEILVPSPDYPLWTGCVSLAGGKPVHYICDEESDWYPDLEDMKSKITDRTKAIVIINPNNPTGAVYPEEILMKIADIAREHDLMIFSDEIYDRLVMDGIKHTSIASLAPDLFCITLNGLSKSHMVAGFRVGWMVLSGAKDKAKDYIEGLNMLSNMRLCSNVPAQSIVQTALGGYQSVNEYLVPGGRIYEQREYIYKAINDIPGLSAVKPKAAFYIFPKIDVKKFHIYDDEKFALDFLREKKVLVTHGKGFNWDKPDHFRIVYLPRVEELKTATEKLADFLKTYHQ</sequence>
<evidence type="ECO:0000313" key="9">
    <source>
        <dbReference type="Proteomes" id="UP000886814"/>
    </source>
</evidence>
<keyword evidence="3 8" id="KW-0032">Aminotransferase</keyword>
<dbReference type="InterPro" id="IPR051926">
    <property type="entry name" value="Ala_Aminotransferase"/>
</dbReference>
<dbReference type="PANTHER" id="PTHR43488:SF2">
    <property type="entry name" value="GLUTAMATE-PYRUVATE AMINOTRANSFERASE ALAA"/>
    <property type="match status" value="1"/>
</dbReference>
<evidence type="ECO:0000259" key="7">
    <source>
        <dbReference type="Pfam" id="PF00155"/>
    </source>
</evidence>
<dbReference type="CDD" id="cd00609">
    <property type="entry name" value="AAT_like"/>
    <property type="match status" value="1"/>
</dbReference>
<name>A0A9D1TG09_9FIRM</name>
<dbReference type="GO" id="GO:0030170">
    <property type="term" value="F:pyridoxal phosphate binding"/>
    <property type="evidence" value="ECO:0007669"/>
    <property type="project" value="InterPro"/>
</dbReference>
<organism evidence="8 9">
    <name type="scientific">Candidatus Blautia stercorigallinarum</name>
    <dbReference type="NCBI Taxonomy" id="2838501"/>
    <lineage>
        <taxon>Bacteria</taxon>
        <taxon>Bacillati</taxon>
        <taxon>Bacillota</taxon>
        <taxon>Clostridia</taxon>
        <taxon>Lachnospirales</taxon>
        <taxon>Lachnospiraceae</taxon>
        <taxon>Blautia</taxon>
    </lineage>
</organism>
<dbReference type="Proteomes" id="UP000886814">
    <property type="component" value="Unassembled WGS sequence"/>
</dbReference>
<dbReference type="Pfam" id="PF00155">
    <property type="entry name" value="Aminotran_1_2"/>
    <property type="match status" value="1"/>
</dbReference>